<accession>A0A483GAQ4</accession>
<dbReference type="AlphaFoldDB" id="A0A483GAQ4"/>
<dbReference type="Pfam" id="PF20720">
    <property type="entry name" value="nSTAND3"/>
    <property type="match status" value="1"/>
</dbReference>
<name>A0A483GAQ4_KLEPN</name>
<organism evidence="3">
    <name type="scientific">Klebsiella pneumoniae</name>
    <dbReference type="NCBI Taxonomy" id="573"/>
    <lineage>
        <taxon>Bacteria</taxon>
        <taxon>Pseudomonadati</taxon>
        <taxon>Pseudomonadota</taxon>
        <taxon>Gammaproteobacteria</taxon>
        <taxon>Enterobacterales</taxon>
        <taxon>Enterobacteriaceae</taxon>
        <taxon>Klebsiella/Raoultella group</taxon>
        <taxon>Klebsiella</taxon>
        <taxon>Klebsiella pneumoniae complex</taxon>
    </lineage>
</organism>
<evidence type="ECO:0000259" key="2">
    <source>
        <dbReference type="Pfam" id="PF20720"/>
    </source>
</evidence>
<dbReference type="EMBL" id="SDCE01000027">
    <property type="protein sequence ID" value="TCX06261.1"/>
    <property type="molecule type" value="Genomic_DNA"/>
</dbReference>
<dbReference type="RefSeq" id="WP_040165751.1">
    <property type="nucleotide sequence ID" value="NZ_BAACAI010000027.1"/>
</dbReference>
<gene>
    <name evidence="3" type="ORF">ETE71_23780</name>
</gene>
<feature type="compositionally biased region" description="Low complexity" evidence="1">
    <location>
        <begin position="728"/>
        <end position="737"/>
    </location>
</feature>
<comment type="caution">
    <text evidence="3">The sequence shown here is derived from an EMBL/GenBank/DDBJ whole genome shotgun (WGS) entry which is preliminary data.</text>
</comment>
<dbReference type="Gene3D" id="3.40.50.300">
    <property type="entry name" value="P-loop containing nucleotide triphosphate hydrolases"/>
    <property type="match status" value="1"/>
</dbReference>
<reference evidence="3" key="1">
    <citation type="submission" date="2019-01" db="EMBL/GenBank/DDBJ databases">
        <authorList>
            <person name="Lista F."/>
            <person name="Anselmo A."/>
        </authorList>
    </citation>
    <scope>NUCLEOTIDE SEQUENCE</scope>
    <source>
        <strain evidence="3">18S</strain>
    </source>
</reference>
<dbReference type="SUPFAM" id="SSF52540">
    <property type="entry name" value="P-loop containing nucleoside triphosphate hydrolases"/>
    <property type="match status" value="1"/>
</dbReference>
<evidence type="ECO:0000256" key="1">
    <source>
        <dbReference type="SAM" id="MobiDB-lite"/>
    </source>
</evidence>
<protein>
    <recommendedName>
        <fullName evidence="2">Novel STAND NTPase 3 domain-containing protein</fullName>
    </recommendedName>
</protein>
<feature type="domain" description="Novel STAND NTPase 3" evidence="2">
    <location>
        <begin position="172"/>
        <end position="327"/>
    </location>
</feature>
<sequence length="762" mass="86707">MSYDFRNLSSADFEDLVRDLIGKEEGLRFEAFCVGPDNGIDGRHAYAGKNVILQAKHYEGSSFSKLMTAMKRERLSIDKLAPSRYILATSCKLTPANKGKLAPFIGPSLKSEADIWGPEDINGLLRKYPEVLKSHIKLWLSGVGILEQVVRAAAHTFAALTMEEIEQKVRVYASNPSFSESLETLEKYRLLIISGPPGVGKTTLAEMLCYTFLSEQWELVPIRSLEDGFSAIIDSKKQIFLFDDFLGKVALDRQALAHKDSDLMRFMNRVRRSPNARFILTTRGYIFEEARRVSEYLGDQRLDVTKYVLDVGVYTRRIKARILYNHLLVSGTPKSHIQALLESNKIAKIVDHKNYNPRIIEAMTDALRTNDIKSTNYPTAFIDALNNPSQIWDTAFRTHIDHRCQHLLIAMFFLSEYGVAFADLHSSFDKLHTTMSTAYGLPHGPKDFEEALRILEGSFIKIINIRGPVVSFINPSLKDYLSTYLLDTDFLIRLVPTAASIDWLLSLWNFVHPRGLSEVDQAKVARSCVGMLEMIETRLPWCPKAGDPRSLEYNDAANSKRLRMIMDWWQLTNEQRFADSIMTIARNPQQGFSTWSDGEILIDFFSLRNQKGYSRQFIYEDELLELLEKELTDTISYSSIDMLSSFIDAVDAASWLPDSITLALRRAVLDEFKDNTSRIYQDDSESSLSDRIDALKKFAPRFGVPDSVLDKAISDIEERISEIEDRSSIASSPTFPSSDDKYEQETFDDSALRNLFITLLDR</sequence>
<evidence type="ECO:0000313" key="3">
    <source>
        <dbReference type="EMBL" id="TCX06261.1"/>
    </source>
</evidence>
<dbReference type="InterPro" id="IPR027417">
    <property type="entry name" value="P-loop_NTPase"/>
</dbReference>
<dbReference type="InterPro" id="IPR049050">
    <property type="entry name" value="nSTAND3"/>
</dbReference>
<proteinExistence type="predicted"/>
<feature type="region of interest" description="Disordered" evidence="1">
    <location>
        <begin position="724"/>
        <end position="744"/>
    </location>
</feature>